<reference evidence="1 2" key="1">
    <citation type="submission" date="2017-09" db="EMBL/GenBank/DDBJ databases">
        <title>WGS assembly of Aquilegia coerulea Goldsmith.</title>
        <authorList>
            <person name="Hodges S."/>
            <person name="Kramer E."/>
            <person name="Nordborg M."/>
            <person name="Tomkins J."/>
            <person name="Borevitz J."/>
            <person name="Derieg N."/>
            <person name="Yan J."/>
            <person name="Mihaltcheva S."/>
            <person name="Hayes R.D."/>
            <person name="Rokhsar D."/>
        </authorList>
    </citation>
    <scope>NUCLEOTIDE SEQUENCE [LARGE SCALE GENOMIC DNA]</scope>
    <source>
        <strain evidence="2">cv. Goldsmith</strain>
    </source>
</reference>
<evidence type="ECO:0000313" key="1">
    <source>
        <dbReference type="EMBL" id="PIA26504.1"/>
    </source>
</evidence>
<dbReference type="PANTHER" id="PTHR34538:SF10">
    <property type="entry name" value="GENOME ASSEMBLY, CHROMOSOME: A06"/>
    <property type="match status" value="1"/>
</dbReference>
<accession>A0A2G5C5C6</accession>
<dbReference type="PANTHER" id="PTHR34538">
    <property type="entry name" value="EXPRESSED PROTEIN"/>
    <property type="match status" value="1"/>
</dbReference>
<evidence type="ECO:0000313" key="2">
    <source>
        <dbReference type="Proteomes" id="UP000230069"/>
    </source>
</evidence>
<gene>
    <name evidence="1" type="ORF">AQUCO_09200010v1</name>
</gene>
<dbReference type="OrthoDB" id="1932900at2759"/>
<proteinExistence type="predicted"/>
<dbReference type="EMBL" id="KZ305109">
    <property type="protein sequence ID" value="PIA26504.1"/>
    <property type="molecule type" value="Genomic_DNA"/>
</dbReference>
<sequence length="97" mass="11617">MSFKMGWIKNLKWVNEYHKKQCRRVLWRLRAAMKKVVKNGSKKRVKFEYDPSSYALNFDDGCFDMKEKIIAAALNTQTDDFVYNRSSTLVYIIYVIY</sequence>
<dbReference type="Proteomes" id="UP000230069">
    <property type="component" value="Unassembled WGS sequence"/>
</dbReference>
<organism evidence="1 2">
    <name type="scientific">Aquilegia coerulea</name>
    <name type="common">Rocky mountain columbine</name>
    <dbReference type="NCBI Taxonomy" id="218851"/>
    <lineage>
        <taxon>Eukaryota</taxon>
        <taxon>Viridiplantae</taxon>
        <taxon>Streptophyta</taxon>
        <taxon>Embryophyta</taxon>
        <taxon>Tracheophyta</taxon>
        <taxon>Spermatophyta</taxon>
        <taxon>Magnoliopsida</taxon>
        <taxon>Ranunculales</taxon>
        <taxon>Ranunculaceae</taxon>
        <taxon>Thalictroideae</taxon>
        <taxon>Aquilegia</taxon>
    </lineage>
</organism>
<keyword evidence="2" id="KW-1185">Reference proteome</keyword>
<dbReference type="AlphaFoldDB" id="A0A2G5C5C6"/>
<dbReference type="STRING" id="218851.A0A2G5C5C6"/>
<name>A0A2G5C5C6_AQUCA</name>
<dbReference type="InParanoid" id="A0A2G5C5C6"/>
<protein>
    <submittedName>
        <fullName evidence="1">Uncharacterized protein</fullName>
    </submittedName>
</protein>